<dbReference type="Gene3D" id="3.50.4.10">
    <property type="entry name" value="Hepatocyte Growth Factor"/>
    <property type="match status" value="1"/>
</dbReference>
<evidence type="ECO:0000313" key="5">
    <source>
        <dbReference type="Proteomes" id="UP000308802"/>
    </source>
</evidence>
<sequence>MGKNCFIYPVVGNENGISIVYSATDLHATTSLRYRYAPGLDEPKHQYGKTSHINIQSSDSNIEIIHSNSATFATFALALVGSASAQYTNSSSSAVAGSSTVDLSSSTSSASATSSSGPTYTNGAEPTVNGVKFDVQEDTTYAGTPLTLMRKRDRGTNLNQCVNTCASDSRCVGTSFTDSTSECSYFSGISAQPISSPGTDFAKVTARDGVPVTPSGAVNGTSSTASVSRSMGSGSSSKLTYSNSTASSTGSLSRSRSVAVSASATSGSISTASRSRSSASSSATSTAVPSFQSIGGVRFKIEIDITYDGITFDIELALAKRAGQDLNDCLVACAADERCKGTAFDSNDDTCTFYSEIDTGSRQDAPGVTFATVESRANNGTSSSSTVPSNSTTSTQSSASATATGLESFICPKLNGDVITNAFGAAFAIECGHGLIGTTMDIEESRKRQATGLPTSLSNCVDLCSTNDECTATTFNNADGTCAFYSAFTATVVAANLDSALRVGVNPGPDATQTVTVVTTQVQTSTVFIGNGQSTIQTGAVTQTSTLTICPTCSVTAVPSNGVVGGSLSTATVYSTTVVTISSCAPTVTDCPLRAGQNNAVITTVVPISETVYVCPLPTQNANVVTALYGAVTEKDVVTSTVYECPAGKTITVSGTQMVPAQPTTITEYYTTHITQSASGTPPVMTGDNASKSVVYVQQVVSVCPTCPVATQTSYVVVSTAPPAPQQTTATITLPCDGVHCPAATTGASQCNGAGCPVTTTYKVTINTVIPQPSSSAASQCNGANCPAVSTVTKCNGVNCPATTPAFSGMSTSAYATATVSKPIAFTGAGSVVSIQGGVVAIVAAAFSIFMF</sequence>
<dbReference type="Proteomes" id="UP000308802">
    <property type="component" value="Unassembled WGS sequence"/>
</dbReference>
<evidence type="ECO:0000256" key="2">
    <source>
        <dbReference type="SAM" id="Phobius"/>
    </source>
</evidence>
<organism evidence="4 5">
    <name type="scientific">Aureobasidium pullulans</name>
    <name type="common">Black yeast</name>
    <name type="synonym">Pullularia pullulans</name>
    <dbReference type="NCBI Taxonomy" id="5580"/>
    <lineage>
        <taxon>Eukaryota</taxon>
        <taxon>Fungi</taxon>
        <taxon>Dikarya</taxon>
        <taxon>Ascomycota</taxon>
        <taxon>Pezizomycotina</taxon>
        <taxon>Dothideomycetes</taxon>
        <taxon>Dothideomycetidae</taxon>
        <taxon>Dothideales</taxon>
        <taxon>Saccotheciaceae</taxon>
        <taxon>Aureobasidium</taxon>
    </lineage>
</organism>
<dbReference type="InterPro" id="IPR006583">
    <property type="entry name" value="PAN-3_domain"/>
</dbReference>
<evidence type="ECO:0000313" key="4">
    <source>
        <dbReference type="EMBL" id="THW75081.1"/>
    </source>
</evidence>
<keyword evidence="2" id="KW-1133">Transmembrane helix</keyword>
<protein>
    <recommendedName>
        <fullName evidence="3">PAN-3 domain-containing protein</fullName>
    </recommendedName>
</protein>
<keyword evidence="2" id="KW-0472">Membrane</keyword>
<dbReference type="EMBL" id="QZAO01000107">
    <property type="protein sequence ID" value="THW75081.1"/>
    <property type="molecule type" value="Genomic_DNA"/>
</dbReference>
<comment type="caution">
    <text evidence="4">The sequence shown here is derived from an EMBL/GenBank/DDBJ whole genome shotgun (WGS) entry which is preliminary data.</text>
</comment>
<name>A0A4S9A7K4_AURPU</name>
<feature type="region of interest" description="Disordered" evidence="1">
    <location>
        <begin position="106"/>
        <end position="131"/>
    </location>
</feature>
<reference evidence="4 5" key="1">
    <citation type="submission" date="2018-10" db="EMBL/GenBank/DDBJ databases">
        <title>Fifty Aureobasidium pullulans genomes reveal a recombining polyextremotolerant generalist.</title>
        <authorList>
            <person name="Gostincar C."/>
            <person name="Turk M."/>
            <person name="Zajc J."/>
            <person name="Gunde-Cimerman N."/>
        </authorList>
    </citation>
    <scope>NUCLEOTIDE SEQUENCE [LARGE SCALE GENOMIC DNA]</scope>
    <source>
        <strain evidence="4 5">EXF-10659</strain>
    </source>
</reference>
<feature type="compositionally biased region" description="Low complexity" evidence="1">
    <location>
        <begin position="220"/>
        <end position="251"/>
    </location>
</feature>
<feature type="domain" description="PAN-3" evidence="3">
    <location>
        <begin position="143"/>
        <end position="187"/>
    </location>
</feature>
<dbReference type="Pfam" id="PF08277">
    <property type="entry name" value="PAN_3"/>
    <property type="match status" value="1"/>
</dbReference>
<feature type="compositionally biased region" description="Low complexity" evidence="1">
    <location>
        <begin position="106"/>
        <end position="116"/>
    </location>
</feature>
<proteinExistence type="predicted"/>
<feature type="region of interest" description="Disordered" evidence="1">
    <location>
        <begin position="210"/>
        <end position="251"/>
    </location>
</feature>
<evidence type="ECO:0000259" key="3">
    <source>
        <dbReference type="Pfam" id="PF08277"/>
    </source>
</evidence>
<feature type="region of interest" description="Disordered" evidence="1">
    <location>
        <begin position="376"/>
        <end position="398"/>
    </location>
</feature>
<dbReference type="AlphaFoldDB" id="A0A4S9A7K4"/>
<keyword evidence="2" id="KW-0812">Transmembrane</keyword>
<evidence type="ECO:0000256" key="1">
    <source>
        <dbReference type="SAM" id="MobiDB-lite"/>
    </source>
</evidence>
<accession>A0A4S9A7K4</accession>
<feature type="transmembrane region" description="Helical" evidence="2">
    <location>
        <begin position="824"/>
        <end position="850"/>
    </location>
</feature>
<feature type="compositionally biased region" description="Low complexity" evidence="1">
    <location>
        <begin position="381"/>
        <end position="398"/>
    </location>
</feature>
<gene>
    <name evidence="4" type="ORF">D6D19_04309</name>
</gene>